<dbReference type="PRINTS" id="PR00193">
    <property type="entry name" value="MYOSINHEAVY"/>
</dbReference>
<feature type="region of interest" description="Disordered" evidence="26">
    <location>
        <begin position="836"/>
        <end position="928"/>
    </location>
</feature>
<dbReference type="InterPro" id="IPR014352">
    <property type="entry name" value="FERM/acyl-CoA-bd_prot_sf"/>
</dbReference>
<evidence type="ECO:0000259" key="27">
    <source>
        <dbReference type="PROSITE" id="PS50011"/>
    </source>
</evidence>
<keyword evidence="7" id="KW-0723">Serine/threonine-protein kinase</keyword>
<dbReference type="InterPro" id="IPR000048">
    <property type="entry name" value="IQ_motif_EF-hand-BS"/>
</dbReference>
<dbReference type="InterPro" id="IPR011993">
    <property type="entry name" value="PH-like_dom_sf"/>
</dbReference>
<evidence type="ECO:0000256" key="22">
    <source>
        <dbReference type="ARBA" id="ARBA00051245"/>
    </source>
</evidence>
<evidence type="ECO:0000256" key="10">
    <source>
        <dbReference type="ARBA" id="ARBA00022737"/>
    </source>
</evidence>
<organism evidence="31 32">
    <name type="scientific">Channa argus</name>
    <name type="common">Northern snakehead</name>
    <name type="synonym">Ophicephalus argus</name>
    <dbReference type="NCBI Taxonomy" id="215402"/>
    <lineage>
        <taxon>Eukaryota</taxon>
        <taxon>Metazoa</taxon>
        <taxon>Chordata</taxon>
        <taxon>Craniata</taxon>
        <taxon>Vertebrata</taxon>
        <taxon>Euteleostomi</taxon>
        <taxon>Actinopterygii</taxon>
        <taxon>Neopterygii</taxon>
        <taxon>Teleostei</taxon>
        <taxon>Neoteleostei</taxon>
        <taxon>Acanthomorphata</taxon>
        <taxon>Anabantaria</taxon>
        <taxon>Anabantiformes</taxon>
        <taxon>Channoidei</taxon>
        <taxon>Channidae</taxon>
        <taxon>Channa</taxon>
    </lineage>
</organism>
<dbReference type="InterPro" id="IPR001609">
    <property type="entry name" value="Myosin_head_motor_dom-like"/>
</dbReference>
<keyword evidence="6" id="KW-0963">Cytoplasm</keyword>
<feature type="region of interest" description="Disordered" evidence="26">
    <location>
        <begin position="1894"/>
        <end position="1926"/>
    </location>
</feature>
<dbReference type="FunFam" id="1.10.10.820:FF:000001">
    <property type="entry name" value="Myosin heavy chain"/>
    <property type="match status" value="1"/>
</dbReference>
<dbReference type="CDD" id="cd01381">
    <property type="entry name" value="MYSc_Myo7"/>
    <property type="match status" value="1"/>
</dbReference>
<dbReference type="Pfam" id="PF00373">
    <property type="entry name" value="FERM_M"/>
    <property type="match status" value="1"/>
</dbReference>
<evidence type="ECO:0000256" key="8">
    <source>
        <dbReference type="ARBA" id="ARBA00022606"/>
    </source>
</evidence>
<evidence type="ECO:0000256" key="13">
    <source>
        <dbReference type="ARBA" id="ARBA00022840"/>
    </source>
</evidence>
<dbReference type="InterPro" id="IPR011009">
    <property type="entry name" value="Kinase-like_dom_sf"/>
</dbReference>
<dbReference type="PANTHER" id="PTHR22692:SF24">
    <property type="entry name" value="MYOSIN VIIB"/>
    <property type="match status" value="1"/>
</dbReference>
<evidence type="ECO:0000256" key="24">
    <source>
        <dbReference type="PROSITE-ProRule" id="PRU10141"/>
    </source>
</evidence>
<dbReference type="SMART" id="SM00242">
    <property type="entry name" value="MYSc"/>
    <property type="match status" value="1"/>
</dbReference>
<dbReference type="Pfam" id="PF00784">
    <property type="entry name" value="MyTH4"/>
    <property type="match status" value="1"/>
</dbReference>
<evidence type="ECO:0000259" key="30">
    <source>
        <dbReference type="PROSITE" id="PS51456"/>
    </source>
</evidence>
<evidence type="ECO:0000256" key="17">
    <source>
        <dbReference type="ARBA" id="ARBA00023203"/>
    </source>
</evidence>
<gene>
    <name evidence="31" type="ORF">EXN66_Car014705</name>
</gene>
<dbReference type="GO" id="GO:0004715">
    <property type="term" value="F:non-membrane spanning protein tyrosine kinase activity"/>
    <property type="evidence" value="ECO:0007669"/>
    <property type="project" value="UniProtKB-EC"/>
</dbReference>
<dbReference type="PROSITE" id="PS50011">
    <property type="entry name" value="PROTEIN_KINASE_DOM"/>
    <property type="match status" value="1"/>
</dbReference>
<feature type="coiled-coil region" evidence="25">
    <location>
        <begin position="2176"/>
        <end position="2210"/>
    </location>
</feature>
<reference evidence="32" key="2">
    <citation type="submission" date="2019-02" db="EMBL/GenBank/DDBJ databases">
        <title>Opniocepnalus argus Var Kimnra genome.</title>
        <authorList>
            <person name="Zhou C."/>
            <person name="Xiao S."/>
        </authorList>
    </citation>
    <scope>NUCLEOTIDE SEQUENCE [LARGE SCALE GENOMIC DNA]</scope>
</reference>
<dbReference type="SMART" id="SM00220">
    <property type="entry name" value="S_TKc"/>
    <property type="match status" value="1"/>
</dbReference>
<dbReference type="GO" id="GO:0003779">
    <property type="term" value="F:actin binding"/>
    <property type="evidence" value="ECO:0007669"/>
    <property type="project" value="UniProtKB-KW"/>
</dbReference>
<dbReference type="GO" id="GO:0003774">
    <property type="term" value="F:cytoskeletal motor activity"/>
    <property type="evidence" value="ECO:0007669"/>
    <property type="project" value="UniProtKB-UniRule"/>
</dbReference>
<evidence type="ECO:0000256" key="18">
    <source>
        <dbReference type="ARBA" id="ARBA00023242"/>
    </source>
</evidence>
<comment type="catalytic activity">
    <reaction evidence="20">
        <text>L-threonyl-[protein] + ATP = O-phospho-L-threonyl-[protein] + ADP + H(+)</text>
        <dbReference type="Rhea" id="RHEA:46608"/>
        <dbReference type="Rhea" id="RHEA-COMP:11060"/>
        <dbReference type="Rhea" id="RHEA-COMP:11605"/>
        <dbReference type="ChEBI" id="CHEBI:15378"/>
        <dbReference type="ChEBI" id="CHEBI:30013"/>
        <dbReference type="ChEBI" id="CHEBI:30616"/>
        <dbReference type="ChEBI" id="CHEBI:61977"/>
        <dbReference type="ChEBI" id="CHEBI:456216"/>
        <dbReference type="EC" id="2.7.11.1"/>
    </reaction>
</comment>
<dbReference type="GO" id="GO:0007601">
    <property type="term" value="P:visual perception"/>
    <property type="evidence" value="ECO:0007669"/>
    <property type="project" value="UniProtKB-KW"/>
</dbReference>
<dbReference type="Gene3D" id="1.20.80.10">
    <property type="match status" value="2"/>
</dbReference>
<dbReference type="InterPro" id="IPR019749">
    <property type="entry name" value="Band_41_domain"/>
</dbReference>
<dbReference type="Gene3D" id="2.30.29.30">
    <property type="entry name" value="Pleckstrin-homology domain (PH domain)/Phosphotyrosine-binding domain (PTB)"/>
    <property type="match status" value="2"/>
</dbReference>
<dbReference type="SMART" id="SM00295">
    <property type="entry name" value="B41"/>
    <property type="match status" value="1"/>
</dbReference>
<keyword evidence="13 23" id="KW-0067">ATP-binding</keyword>
<dbReference type="Gene3D" id="1.20.5.190">
    <property type="match status" value="1"/>
</dbReference>
<keyword evidence="12 31" id="KW-0418">Kinase</keyword>
<feature type="compositionally biased region" description="Basic and acidic residues" evidence="26">
    <location>
        <begin position="870"/>
        <end position="884"/>
    </location>
</feature>
<dbReference type="SUPFAM" id="SSF54236">
    <property type="entry name" value="Ubiquitin-like"/>
    <property type="match status" value="2"/>
</dbReference>
<comment type="similarity">
    <text evidence="4">In the C-terminal section; belongs to the TRAFAC class myosin-kinesin ATPase superfamily. Myosin family.</text>
</comment>
<evidence type="ECO:0000256" key="11">
    <source>
        <dbReference type="ARBA" id="ARBA00022741"/>
    </source>
</evidence>
<dbReference type="SUPFAM" id="SSF52540">
    <property type="entry name" value="P-loop containing nucleoside triphosphate hydrolases"/>
    <property type="match status" value="1"/>
</dbReference>
<evidence type="ECO:0000259" key="28">
    <source>
        <dbReference type="PROSITE" id="PS50057"/>
    </source>
</evidence>
<dbReference type="InterPro" id="IPR038185">
    <property type="entry name" value="MyTH4_dom_sf"/>
</dbReference>
<comment type="cofactor">
    <cofactor evidence="1">
        <name>Mg(2+)</name>
        <dbReference type="ChEBI" id="CHEBI:18420"/>
    </cofactor>
</comment>
<evidence type="ECO:0000256" key="4">
    <source>
        <dbReference type="ARBA" id="ARBA00006998"/>
    </source>
</evidence>
<dbReference type="PROSITE" id="PS00107">
    <property type="entry name" value="PROTEIN_KINASE_ATP"/>
    <property type="match status" value="1"/>
</dbReference>
<dbReference type="InterPro" id="IPR000857">
    <property type="entry name" value="MyTH4_dom"/>
</dbReference>
<dbReference type="Pfam" id="PF00069">
    <property type="entry name" value="Pkinase"/>
    <property type="match status" value="1"/>
</dbReference>
<evidence type="ECO:0000256" key="15">
    <source>
        <dbReference type="ARBA" id="ARBA00023123"/>
    </source>
</evidence>
<dbReference type="Gene3D" id="1.25.40.530">
    <property type="entry name" value="MyTH4 domain"/>
    <property type="match status" value="3"/>
</dbReference>
<feature type="compositionally biased region" description="Acidic residues" evidence="26">
    <location>
        <begin position="918"/>
        <end position="928"/>
    </location>
</feature>
<dbReference type="Gene3D" id="1.20.120.720">
    <property type="entry name" value="Myosin VI head, motor domain, U50 subdomain"/>
    <property type="match status" value="1"/>
</dbReference>
<dbReference type="InterPro" id="IPR000299">
    <property type="entry name" value="FERM_domain"/>
</dbReference>
<evidence type="ECO:0000256" key="9">
    <source>
        <dbReference type="ARBA" id="ARBA00022679"/>
    </source>
</evidence>
<dbReference type="Pfam" id="PF21998">
    <property type="entry name" value="FERM_C1_MyoVII"/>
    <property type="match status" value="1"/>
</dbReference>
<keyword evidence="9" id="KW-0808">Transferase</keyword>
<feature type="domain" description="FERM" evidence="28">
    <location>
        <begin position="1090"/>
        <end position="1397"/>
    </location>
</feature>
<dbReference type="GO" id="GO:0005737">
    <property type="term" value="C:cytoplasm"/>
    <property type="evidence" value="ECO:0007669"/>
    <property type="project" value="UniProtKB-SubCell"/>
</dbReference>
<keyword evidence="17 23" id="KW-0009">Actin-binding</keyword>
<evidence type="ECO:0000256" key="6">
    <source>
        <dbReference type="ARBA" id="ARBA00022490"/>
    </source>
</evidence>
<feature type="compositionally biased region" description="Acidic residues" evidence="26">
    <location>
        <begin position="842"/>
        <end position="858"/>
    </location>
</feature>
<evidence type="ECO:0000256" key="14">
    <source>
        <dbReference type="ARBA" id="ARBA00023054"/>
    </source>
</evidence>
<protein>
    <submittedName>
        <fullName evidence="31">Serine/threonine-protein kinase tousled-like 1-B</fullName>
    </submittedName>
</protein>
<dbReference type="InterPro" id="IPR057130">
    <property type="entry name" value="Myosin_VII_N"/>
</dbReference>
<dbReference type="Gene3D" id="3.40.850.10">
    <property type="entry name" value="Kinesin motor domain"/>
    <property type="match status" value="1"/>
</dbReference>
<dbReference type="Gene3D" id="1.20.58.530">
    <property type="match status" value="1"/>
</dbReference>
<dbReference type="InterPro" id="IPR027417">
    <property type="entry name" value="P-loop_NTPase"/>
</dbReference>
<proteinExistence type="inferred from homology"/>
<dbReference type="CDD" id="cd13198">
    <property type="entry name" value="FERM_C1_MyoVII"/>
    <property type="match status" value="1"/>
</dbReference>
<evidence type="ECO:0000256" key="26">
    <source>
        <dbReference type="SAM" id="MobiDB-lite"/>
    </source>
</evidence>
<dbReference type="PROSITE" id="PS51456">
    <property type="entry name" value="MYOSIN_MOTOR"/>
    <property type="match status" value="1"/>
</dbReference>
<feature type="domain" description="Protein kinase" evidence="27">
    <location>
        <begin position="2225"/>
        <end position="2503"/>
    </location>
</feature>
<dbReference type="InterPro" id="IPR019748">
    <property type="entry name" value="FERM_central"/>
</dbReference>
<dbReference type="Pfam" id="PF00612">
    <property type="entry name" value="IQ"/>
    <property type="match status" value="2"/>
</dbReference>
<keyword evidence="32" id="KW-1185">Reference proteome</keyword>
<dbReference type="PANTHER" id="PTHR22692">
    <property type="entry name" value="MYOSIN VII, XV"/>
    <property type="match status" value="1"/>
</dbReference>
<evidence type="ECO:0000256" key="2">
    <source>
        <dbReference type="ARBA" id="ARBA00004123"/>
    </source>
</evidence>
<dbReference type="EMBL" id="CM015725">
    <property type="protein sequence ID" value="KAF3699018.1"/>
    <property type="molecule type" value="Genomic_DNA"/>
</dbReference>
<keyword evidence="10" id="KW-0677">Repeat</keyword>
<evidence type="ECO:0000256" key="1">
    <source>
        <dbReference type="ARBA" id="ARBA00001946"/>
    </source>
</evidence>
<evidence type="ECO:0000313" key="31">
    <source>
        <dbReference type="EMBL" id="KAF3699018.1"/>
    </source>
</evidence>
<dbReference type="FunFam" id="1.10.510.10:FF:000037">
    <property type="entry name" value="Serine/threonine-protein kinase tousled-like 2"/>
    <property type="match status" value="1"/>
</dbReference>
<comment type="similarity">
    <text evidence="5 23">Belongs to the TRAFAC class myosin-kinesin ATPase superfamily. Myosin family.</text>
</comment>
<dbReference type="Gene3D" id="1.10.10.820">
    <property type="match status" value="1"/>
</dbReference>
<keyword evidence="18" id="KW-0539">Nucleus</keyword>
<evidence type="ECO:0000256" key="12">
    <source>
        <dbReference type="ARBA" id="ARBA00022777"/>
    </source>
</evidence>
<reference evidence="31 32" key="1">
    <citation type="submission" date="2019-02" db="EMBL/GenBank/DDBJ databases">
        <title>Opniocepnalus argus genome.</title>
        <authorList>
            <person name="Zhou C."/>
            <person name="Xiao S."/>
        </authorList>
    </citation>
    <scope>NUCLEOTIDE SEQUENCE [LARGE SCALE GENOMIC DNA]</scope>
    <source>
        <strain evidence="31">OARG1902GOOAL</strain>
        <tissue evidence="31">Muscle</tissue>
    </source>
</reference>
<dbReference type="Gene3D" id="1.10.510.10">
    <property type="entry name" value="Transferase(Phosphotransferase) domain 1"/>
    <property type="match status" value="1"/>
</dbReference>
<evidence type="ECO:0000256" key="19">
    <source>
        <dbReference type="ARBA" id="ARBA00023305"/>
    </source>
</evidence>
<dbReference type="InterPro" id="IPR029071">
    <property type="entry name" value="Ubiquitin-like_domsf"/>
</dbReference>
<keyword evidence="11 23" id="KW-0547">Nucleotide-binding</keyword>
<dbReference type="PROSITE" id="PS51016">
    <property type="entry name" value="MYTH4"/>
    <property type="match status" value="2"/>
</dbReference>
<keyword evidence="15 23" id="KW-0518">Myosin</keyword>
<accession>A0A6G1Q9R9</accession>
<feature type="domain" description="MyTH4" evidence="29">
    <location>
        <begin position="1493"/>
        <end position="1645"/>
    </location>
</feature>
<dbReference type="SUPFAM" id="SSF56112">
    <property type="entry name" value="Protein kinase-like (PK-like)"/>
    <property type="match status" value="1"/>
</dbReference>
<dbReference type="Pfam" id="PF00063">
    <property type="entry name" value="Myosin_head"/>
    <property type="match status" value="1"/>
</dbReference>
<dbReference type="GO" id="GO:0005634">
    <property type="term" value="C:nucleus"/>
    <property type="evidence" value="ECO:0007669"/>
    <property type="project" value="UniProtKB-SubCell"/>
</dbReference>
<dbReference type="InterPro" id="IPR041793">
    <property type="entry name" value="MyoVII_FERM_C1"/>
</dbReference>
<evidence type="ECO:0000256" key="25">
    <source>
        <dbReference type="SAM" id="Coils"/>
    </source>
</evidence>
<comment type="catalytic activity">
    <reaction evidence="22">
        <text>L-tyrosyl-[protein] + ATP = O-phospho-L-tyrosyl-[protein] + ADP + H(+)</text>
        <dbReference type="Rhea" id="RHEA:10596"/>
        <dbReference type="Rhea" id="RHEA-COMP:10136"/>
        <dbReference type="Rhea" id="RHEA-COMP:20101"/>
        <dbReference type="ChEBI" id="CHEBI:15378"/>
        <dbReference type="ChEBI" id="CHEBI:30616"/>
        <dbReference type="ChEBI" id="CHEBI:46858"/>
        <dbReference type="ChEBI" id="CHEBI:61978"/>
        <dbReference type="ChEBI" id="CHEBI:456216"/>
        <dbReference type="EC" id="2.7.10.2"/>
    </reaction>
</comment>
<evidence type="ECO:0000256" key="5">
    <source>
        <dbReference type="ARBA" id="ARBA00008314"/>
    </source>
</evidence>
<evidence type="ECO:0000256" key="21">
    <source>
        <dbReference type="ARBA" id="ARBA00048679"/>
    </source>
</evidence>
<dbReference type="SUPFAM" id="SSF50729">
    <property type="entry name" value="PH domain-like"/>
    <property type="match status" value="1"/>
</dbReference>
<feature type="binding site" evidence="24">
    <location>
        <position position="2254"/>
    </location>
    <ligand>
        <name>ATP</name>
        <dbReference type="ChEBI" id="CHEBI:30616"/>
    </ligand>
</feature>
<dbReference type="InterPro" id="IPR008271">
    <property type="entry name" value="Ser/Thr_kinase_AS"/>
</dbReference>
<dbReference type="InterPro" id="IPR017441">
    <property type="entry name" value="Protein_kinase_ATP_BS"/>
</dbReference>
<evidence type="ECO:0000313" key="32">
    <source>
        <dbReference type="Proteomes" id="UP000503349"/>
    </source>
</evidence>
<keyword evidence="8" id="KW-0716">Sensory transduction</keyword>
<sequence>MLRKGEWVWVDSAIGVPIGARVKVTPSGQRLIVDDEGKEHNLSQELEASIRIMHPTSVEGVDDMIKLGDMTEAGVLRNLLLRHKQGIIYTYTGSVLVAVNPYQDFPLYSAEQVKLYQGRKLGERPPHIFAIAESCYFNMMRHLRNQCCIISGESGAGKTESTKLILQYLAAVSGELSQQLTEQQILESNPILEAFGNAKTVRNDNSSRFGKYLEIFFNKHGVIEGARVEQYLLEKSRVCHQAQEERNYHIFYCMLTGITREEKMALNLGHAKEYRFLTKGDCIMCEGRDDAKDYIHIRSALKILNFSENQCQDIFKLLAAILHLGNVYFQANTQNNLETSDVSKCEHFSIAASLLQVQKSSLATTLTHRSFMTNRERVTKPLSCDQATDCRDAFVKAIYNKLFIWIVKKINSVIYKKLTNSPKSNCLSIGLLDIFGFENFKTNSFEQLCINFANEKLQQFFVGHIFKLEQKEYLKEDIVWNNINFSDNQNILDLLVGKPCNLLALIDEESHFPKGSDLTMLNKMNQEHKKNTTYIASKSEHDTHFGINHFAGAVFYDSRGFLEKNRDAVSFDVIKMVETSTNNLLRQIFESELSTNTAKITNNKKIIMTPRNSLRAHADNHKQVPTLSGQFRQSLDSLMKALSVCQPFFIRCFKPNNGKQSEVFDRELCIRQLRYSGMMDTIRIRKLGYPIRHTFNEFLRRYRVLLKTTICDPKTDAHDAVLEQKRERELSRVAVVIQRLKHGYARLVSKIRSRNLQLHYQKQREAALAIQSQVRGYRARKEWKKKREATVVLQAYTRGFLARKARNDRAVTSRLEKEKVEQIALELRQRLEEEVITQSQQIEEEPDSVSDQDSEESSYDLQQASATEVVEQKTSESDKFEKMRTMPVQLEESSLESSDSDSENIAPALVTSSPTSSLEEDDDQFDDGEFSFSRFTNLHFQGKATHTHITERLTEPLLPHDDEGDQRACLTVWWIILRFMGDKPEPRSQDTISEVSSTIQRQLPNRQGRRLSNLVGLDQKILRRNKKKLGGGTRRASAIAEEYLESFVRRGPNGYGAYCTERLRRTLANGSRKELPCLIELQAAKAQKPIDAYVTLMDGRKINVELESASTSAEVCQTVADKIGVKDMYGFSLYISFEDKLWSLGSCEKHVLDAVSHCEQEMRRQGCEEKDTLWRLSMRKECFTPWHNCSEDLISTDLIYRQVIKGLKSGEYTCENEGEYAELAAKHYYIQFGSAHSKENVQKVVNECIATTLIENKSMTKWIQLISSVHSQPPYVNGMQSSEAVKGELVDSAREKWPIDFSKFYEVTMVSGPPLLKSKFVVAVNWRGILFMDGRDKTLLDLPYIEVKDFKKMSDSYFSAQSVSLTTVRGEYVLKSEEAAEMAELIKENLEGLRRRSKYALALQGASKPDDPMSLDCKPGDLLLMEKDDEYSSAEDWITATNQQTSQSGAVSKNTVQFLPTLTMPTEEILDLLSPVRGKVSVLQSAQPKDETVAPVSIKEFALENFRSAGKDVGRHGVSRGGSREKLWYMGDYPIKQVRSPVELTDQIFGSATQHEALRDEIYCQIMRQMTNNNSRLSMERGWQLMWLCTGLFMPSQSLLKYTQRFLESRPRDPLAGECLHRLQRMSSKEPRKLPPHLVEVEAIQQNSNQIFHKVHFPNDENDIFEVKSTTTIKDLCFSIASQLRLNSADGYGLYLKTPNKEMPKYLRGYHNCTKEDMISLGGLLFRVKVDSDRSQFVMIPRMLKELVPADQLKSMSPEEWKKHIVNSYNKQSGITVQEAKLAFLKTISSWPTFGCSFFEVKQTCETSYPNKVMIAISKQGVIFIDPTTKEQLVMHPFSRIIEYYSKGNIFQMTIGTLVRGNNFVCETSQQVSNDGRKFGISANGSVYAGSSPRQSGFMSVQSNSGSGGGSLEATPSWSQLSSSPTISQQHITATAKSKEGPMEELHSLDPRRQELLEARFTGAVSGNTGGSTGSTSGGAKTELTGLKLAALESNKSLDLEKKEGRIDDLLRANCDLRRQIDEQQKLLEKYKERLNKCITMSKKLLIEKSTQEKQSCREKSMQDRLRLGHFTTVRHGASYTEQWTDGYAFQNLIKQQEGINQQREDIERQRKLLAKRKPPNPASPALSVASTSEPKQRKTKVVNGNDSDPFLKPSLPQLLTLAEYHEQEEIFKLRLGHLKKEEAEIQAELERLERVRNLHIRELKRINNEDSSAFKDHPTLNERYLLLHLLGRGGFSEVYKAFDLFEQRYAAVKIHQLNKNWREEKKENYHKHACREYRIHKQLDHPRIVKLYDYFSLDTDTFCTVLEFCEGNDLDFYLKQNKLMSEKEARSIVMQIVSALRYLNEIKPPIIHYDLKPGNILLVDGTACGEIKITDFGLSKIMDDDNYGVDGMDLTSQGAGTYWYLPPECFVVGKEPPKISNKVDVWSVGVIFFQCLYGRKPFGHNQSQQDILQENTILKATEVQFPAKPQASTEAKAFIRRCLAYRKEDRFDVHQLCSDTYLLPHMRRSNSSGSLQPSASSLPSY</sequence>
<evidence type="ECO:0000256" key="7">
    <source>
        <dbReference type="ARBA" id="ARBA00022527"/>
    </source>
</evidence>
<dbReference type="Gene3D" id="3.10.20.90">
    <property type="entry name" value="Phosphatidylinositol 3-kinase Catalytic Subunit, Chain A, domain 1"/>
    <property type="match status" value="2"/>
</dbReference>
<dbReference type="InterPro" id="IPR036106">
    <property type="entry name" value="MYSc_Myo7"/>
</dbReference>
<keyword evidence="16 23" id="KW-0505">Motor protein</keyword>
<dbReference type="SMART" id="SM00015">
    <property type="entry name" value="IQ"/>
    <property type="match status" value="2"/>
</dbReference>
<name>A0A6G1Q9R9_CHAAH</name>
<dbReference type="PROSITE" id="PS00108">
    <property type="entry name" value="PROTEIN_KINASE_ST"/>
    <property type="match status" value="1"/>
</dbReference>
<dbReference type="SUPFAM" id="SSF47031">
    <property type="entry name" value="Second domain of FERM"/>
    <property type="match status" value="2"/>
</dbReference>
<dbReference type="InterPro" id="IPR035963">
    <property type="entry name" value="FERM_2"/>
</dbReference>
<dbReference type="GO" id="GO:0004674">
    <property type="term" value="F:protein serine/threonine kinase activity"/>
    <property type="evidence" value="ECO:0007669"/>
    <property type="project" value="UniProtKB-KW"/>
</dbReference>
<evidence type="ECO:0000256" key="16">
    <source>
        <dbReference type="ARBA" id="ARBA00023175"/>
    </source>
</evidence>
<feature type="domain" description="MyTH4" evidence="29">
    <location>
        <begin position="948"/>
        <end position="1085"/>
    </location>
</feature>
<evidence type="ECO:0000259" key="29">
    <source>
        <dbReference type="PROSITE" id="PS51016"/>
    </source>
</evidence>
<feature type="region of interest" description="Disordered" evidence="26">
    <location>
        <begin position="2115"/>
        <end position="2150"/>
    </location>
</feature>
<dbReference type="InterPro" id="IPR036961">
    <property type="entry name" value="Kinesin_motor_dom_sf"/>
</dbReference>
<evidence type="ECO:0000256" key="20">
    <source>
        <dbReference type="ARBA" id="ARBA00047899"/>
    </source>
</evidence>
<dbReference type="InterPro" id="IPR000719">
    <property type="entry name" value="Prot_kinase_dom"/>
</dbReference>
<evidence type="ECO:0000256" key="3">
    <source>
        <dbReference type="ARBA" id="ARBA00004496"/>
    </source>
</evidence>
<dbReference type="Gene3D" id="2.30.30.40">
    <property type="entry name" value="SH3 Domains"/>
    <property type="match status" value="1"/>
</dbReference>
<feature type="domain" description="Myosin motor" evidence="30">
    <location>
        <begin position="59"/>
        <end position="773"/>
    </location>
</feature>
<evidence type="ECO:0000256" key="23">
    <source>
        <dbReference type="PROSITE-ProRule" id="PRU00782"/>
    </source>
</evidence>
<dbReference type="PROSITE" id="PS50096">
    <property type="entry name" value="IQ"/>
    <property type="match status" value="2"/>
</dbReference>
<comment type="subcellular location">
    <subcellularLocation>
        <location evidence="3">Cytoplasm</location>
    </subcellularLocation>
    <subcellularLocation>
        <location evidence="2">Nucleus</location>
    </subcellularLocation>
</comment>
<feature type="binding site" evidence="23">
    <location>
        <begin position="152"/>
        <end position="159"/>
    </location>
    <ligand>
        <name>ATP</name>
        <dbReference type="ChEBI" id="CHEBI:30616"/>
    </ligand>
</feature>
<keyword evidence="19" id="KW-0844">Vision</keyword>
<keyword evidence="14 25" id="KW-0175">Coiled coil</keyword>
<dbReference type="Proteomes" id="UP000503349">
    <property type="component" value="Chromosome 14"/>
</dbReference>
<feature type="compositionally biased region" description="Polar residues" evidence="26">
    <location>
        <begin position="1914"/>
        <end position="1926"/>
    </location>
</feature>
<dbReference type="Pfam" id="PF24123">
    <property type="entry name" value="Myosin_VII_N"/>
    <property type="match status" value="1"/>
</dbReference>
<dbReference type="GO" id="GO:0016459">
    <property type="term" value="C:myosin complex"/>
    <property type="evidence" value="ECO:0007669"/>
    <property type="project" value="UniProtKB-KW"/>
</dbReference>
<dbReference type="CDD" id="cd14473">
    <property type="entry name" value="FERM_B-lobe"/>
    <property type="match status" value="2"/>
</dbReference>
<dbReference type="PROSITE" id="PS50057">
    <property type="entry name" value="FERM_3"/>
    <property type="match status" value="1"/>
</dbReference>
<feature type="region of interest" description="Actin-binding" evidence="23">
    <location>
        <begin position="635"/>
        <end position="657"/>
    </location>
</feature>
<comment type="catalytic activity">
    <reaction evidence="21">
        <text>L-seryl-[protein] + ATP = O-phospho-L-seryl-[protein] + ADP + H(+)</text>
        <dbReference type="Rhea" id="RHEA:17989"/>
        <dbReference type="Rhea" id="RHEA-COMP:9863"/>
        <dbReference type="Rhea" id="RHEA-COMP:11604"/>
        <dbReference type="ChEBI" id="CHEBI:15378"/>
        <dbReference type="ChEBI" id="CHEBI:29999"/>
        <dbReference type="ChEBI" id="CHEBI:30616"/>
        <dbReference type="ChEBI" id="CHEBI:83421"/>
        <dbReference type="ChEBI" id="CHEBI:456216"/>
        <dbReference type="EC" id="2.7.11.1"/>
    </reaction>
</comment>
<dbReference type="SMART" id="SM00139">
    <property type="entry name" value="MyTH4"/>
    <property type="match status" value="1"/>
</dbReference>
<dbReference type="GO" id="GO:0005524">
    <property type="term" value="F:ATP binding"/>
    <property type="evidence" value="ECO:0007669"/>
    <property type="project" value="UniProtKB-UniRule"/>
</dbReference>
<dbReference type="GO" id="GO:0008284">
    <property type="term" value="P:positive regulation of cell population proliferation"/>
    <property type="evidence" value="ECO:0007669"/>
    <property type="project" value="UniProtKB-ARBA"/>
</dbReference>
<dbReference type="InterPro" id="IPR051567">
    <property type="entry name" value="Unconventional_Myosin_ATPase"/>
</dbReference>
<dbReference type="CDD" id="cd17092">
    <property type="entry name" value="FERM1_F1_Myosin-VII"/>
    <property type="match status" value="1"/>
</dbReference>
<dbReference type="Pfam" id="PF21989">
    <property type="entry name" value="RA_2"/>
    <property type="match status" value="1"/>
</dbReference>